<dbReference type="InterPro" id="IPR019405">
    <property type="entry name" value="Lactonase_7-beta_prop"/>
</dbReference>
<dbReference type="Pfam" id="PF10282">
    <property type="entry name" value="Lactonase"/>
    <property type="match status" value="1"/>
</dbReference>
<dbReference type="InterPro" id="IPR050282">
    <property type="entry name" value="Cycloisomerase_2"/>
</dbReference>
<protein>
    <submittedName>
        <fullName evidence="3">6-phosphogluconolactonase</fullName>
    </submittedName>
</protein>
<dbReference type="GO" id="GO:0006006">
    <property type="term" value="P:glucose metabolic process"/>
    <property type="evidence" value="ECO:0007669"/>
    <property type="project" value="UniProtKB-KW"/>
</dbReference>
<name>A0A2P7SRT9_9HYPH</name>
<keyword evidence="4" id="KW-1185">Reference proteome</keyword>
<evidence type="ECO:0000256" key="1">
    <source>
        <dbReference type="ARBA" id="ARBA00005564"/>
    </source>
</evidence>
<sequence length="361" mass="38375">MLHVFVGCLNRTAPYFSRAHGVGLAVYAFDEDSLAFEKRAETGDVDNPTFLSVDPEKRSVYATSEVYEWKEGTVSAYRFDPDGGVLTYLNKQVTLGSIAAHSSLSRDGRFLMVANYSMGEGGPDRSVSVFGRNPDGSLTPAVSGVVHSGSGPNRERQERSHAHCALQLADDGLVLVADLGLDRVFGYRLGSDGTLARQTEVAAASGAGPRHIALHPDGRTVFVFNELDSTVASMRLQADGSFAVLDVVAALPAGVSHSHAADIHISPDGRFLYGSNRGHDSIAVFAVEQGSGKLTPRGHVSSGGRTPRNFTLTPSGRHLLVANQDSDVIVLLARDAETGDLTDTGRRLEIGTPMCVRVAAL</sequence>
<keyword evidence="2" id="KW-0313">Glucose metabolism</keyword>
<dbReference type="SUPFAM" id="SSF51004">
    <property type="entry name" value="C-terminal (heme d1) domain of cytochrome cd1-nitrite reductase"/>
    <property type="match status" value="1"/>
</dbReference>
<dbReference type="PANTHER" id="PTHR30344:SF1">
    <property type="entry name" value="6-PHOSPHOGLUCONOLACTONASE"/>
    <property type="match status" value="1"/>
</dbReference>
<proteinExistence type="inferred from homology"/>
<dbReference type="OrthoDB" id="9790815at2"/>
<dbReference type="Gene3D" id="2.130.10.10">
    <property type="entry name" value="YVTN repeat-like/Quinoprotein amine dehydrogenase"/>
    <property type="match status" value="1"/>
</dbReference>
<dbReference type="InterPro" id="IPR015943">
    <property type="entry name" value="WD40/YVTN_repeat-like_dom_sf"/>
</dbReference>
<dbReference type="PANTHER" id="PTHR30344">
    <property type="entry name" value="6-PHOSPHOGLUCONOLACTONASE-RELATED"/>
    <property type="match status" value="1"/>
</dbReference>
<gene>
    <name evidence="3" type="ORF">C7I84_02250</name>
</gene>
<comment type="similarity">
    <text evidence="1">Belongs to the cycloisomerase 2 family.</text>
</comment>
<accession>A0A2P7SRT9</accession>
<evidence type="ECO:0000313" key="4">
    <source>
        <dbReference type="Proteomes" id="UP000241229"/>
    </source>
</evidence>
<dbReference type="AlphaFoldDB" id="A0A2P7SRT9"/>
<evidence type="ECO:0000313" key="3">
    <source>
        <dbReference type="EMBL" id="PSJ65190.1"/>
    </source>
</evidence>
<dbReference type="GO" id="GO:0005829">
    <property type="term" value="C:cytosol"/>
    <property type="evidence" value="ECO:0007669"/>
    <property type="project" value="TreeGrafter"/>
</dbReference>
<dbReference type="GO" id="GO:0017057">
    <property type="term" value="F:6-phosphogluconolactonase activity"/>
    <property type="evidence" value="ECO:0007669"/>
    <property type="project" value="TreeGrafter"/>
</dbReference>
<comment type="caution">
    <text evidence="3">The sequence shown here is derived from an EMBL/GenBank/DDBJ whole genome shotgun (WGS) entry which is preliminary data.</text>
</comment>
<reference evidence="3 4" key="1">
    <citation type="submission" date="2018-03" db="EMBL/GenBank/DDBJ databases">
        <title>The draft genome of Mesorhizobium sp. 6GN-30.</title>
        <authorList>
            <person name="Liu L."/>
            <person name="Li L."/>
            <person name="Wang T."/>
            <person name="Zhang X."/>
            <person name="Liang L."/>
        </authorList>
    </citation>
    <scope>NUCLEOTIDE SEQUENCE [LARGE SCALE GENOMIC DNA]</scope>
    <source>
        <strain evidence="3 4">6GN30</strain>
    </source>
</reference>
<evidence type="ECO:0000256" key="2">
    <source>
        <dbReference type="ARBA" id="ARBA00022526"/>
    </source>
</evidence>
<dbReference type="InterPro" id="IPR011048">
    <property type="entry name" value="Haem_d1_sf"/>
</dbReference>
<organism evidence="3 4">
    <name type="scientific">Kumtagia ephedrae</name>
    <dbReference type="NCBI Taxonomy" id="2116701"/>
    <lineage>
        <taxon>Bacteria</taxon>
        <taxon>Pseudomonadati</taxon>
        <taxon>Pseudomonadota</taxon>
        <taxon>Alphaproteobacteria</taxon>
        <taxon>Hyphomicrobiales</taxon>
        <taxon>Phyllobacteriaceae</taxon>
        <taxon>Kumtagia</taxon>
    </lineage>
</organism>
<dbReference type="EMBL" id="PXYK01000002">
    <property type="protein sequence ID" value="PSJ65190.1"/>
    <property type="molecule type" value="Genomic_DNA"/>
</dbReference>
<dbReference type="Proteomes" id="UP000241229">
    <property type="component" value="Unassembled WGS sequence"/>
</dbReference>
<keyword evidence="2" id="KW-0119">Carbohydrate metabolism</keyword>